<dbReference type="PANTHER" id="PTHR47447:SF28">
    <property type="entry name" value="PENTACOTRIPEPTIDE-REPEAT REGION OF PRORP DOMAIN-CONTAINING PROTEIN"/>
    <property type="match status" value="1"/>
</dbReference>
<dbReference type="Gramene" id="KGN64705">
    <property type="protein sequence ID" value="KGN64705"/>
    <property type="gene ID" value="Csa_1G075590"/>
</dbReference>
<dbReference type="NCBIfam" id="TIGR00756">
    <property type="entry name" value="PPR"/>
    <property type="match status" value="9"/>
</dbReference>
<dbReference type="eggNOG" id="KOG4197">
    <property type="taxonomic scope" value="Eukaryota"/>
</dbReference>
<feature type="repeat" description="PPR" evidence="3">
    <location>
        <begin position="514"/>
        <end position="548"/>
    </location>
</feature>
<feature type="repeat" description="PPR" evidence="3">
    <location>
        <begin position="332"/>
        <end position="366"/>
    </location>
</feature>
<accession>A0A0A0LRZ4</accession>
<dbReference type="Pfam" id="PF12854">
    <property type="entry name" value="PPR_1"/>
    <property type="match status" value="1"/>
</dbReference>
<dbReference type="EMBL" id="CM002922">
    <property type="protein sequence ID" value="KGN64705.1"/>
    <property type="molecule type" value="Genomic_DNA"/>
</dbReference>
<reference evidence="4 5" key="1">
    <citation type="journal article" date="2009" name="Nat. Genet.">
        <title>The genome of the cucumber, Cucumis sativus L.</title>
        <authorList>
            <person name="Huang S."/>
            <person name="Li R."/>
            <person name="Zhang Z."/>
            <person name="Li L."/>
            <person name="Gu X."/>
            <person name="Fan W."/>
            <person name="Lucas W.J."/>
            <person name="Wang X."/>
            <person name="Xie B."/>
            <person name="Ni P."/>
            <person name="Ren Y."/>
            <person name="Zhu H."/>
            <person name="Li J."/>
            <person name="Lin K."/>
            <person name="Jin W."/>
            <person name="Fei Z."/>
            <person name="Li G."/>
            <person name="Staub J."/>
            <person name="Kilian A."/>
            <person name="van der Vossen E.A."/>
            <person name="Wu Y."/>
            <person name="Guo J."/>
            <person name="He J."/>
            <person name="Jia Z."/>
            <person name="Ren Y."/>
            <person name="Tian G."/>
            <person name="Lu Y."/>
            <person name="Ruan J."/>
            <person name="Qian W."/>
            <person name="Wang M."/>
            <person name="Huang Q."/>
            <person name="Li B."/>
            <person name="Xuan Z."/>
            <person name="Cao J."/>
            <person name="Asan"/>
            <person name="Wu Z."/>
            <person name="Zhang J."/>
            <person name="Cai Q."/>
            <person name="Bai Y."/>
            <person name="Zhao B."/>
            <person name="Han Y."/>
            <person name="Li Y."/>
            <person name="Li X."/>
            <person name="Wang S."/>
            <person name="Shi Q."/>
            <person name="Liu S."/>
            <person name="Cho W.K."/>
            <person name="Kim J.Y."/>
            <person name="Xu Y."/>
            <person name="Heller-Uszynska K."/>
            <person name="Miao H."/>
            <person name="Cheng Z."/>
            <person name="Zhang S."/>
            <person name="Wu J."/>
            <person name="Yang Y."/>
            <person name="Kang H."/>
            <person name="Li M."/>
            <person name="Liang H."/>
            <person name="Ren X."/>
            <person name="Shi Z."/>
            <person name="Wen M."/>
            <person name="Jian M."/>
            <person name="Yang H."/>
            <person name="Zhang G."/>
            <person name="Yang Z."/>
            <person name="Chen R."/>
            <person name="Liu S."/>
            <person name="Li J."/>
            <person name="Ma L."/>
            <person name="Liu H."/>
            <person name="Zhou Y."/>
            <person name="Zhao J."/>
            <person name="Fang X."/>
            <person name="Li G."/>
            <person name="Fang L."/>
            <person name="Li Y."/>
            <person name="Liu D."/>
            <person name="Zheng H."/>
            <person name="Zhang Y."/>
            <person name="Qin N."/>
            <person name="Li Z."/>
            <person name="Yang G."/>
            <person name="Yang S."/>
            <person name="Bolund L."/>
            <person name="Kristiansen K."/>
            <person name="Zheng H."/>
            <person name="Li S."/>
            <person name="Zhang X."/>
            <person name="Yang H."/>
            <person name="Wang J."/>
            <person name="Sun R."/>
            <person name="Zhang B."/>
            <person name="Jiang S."/>
            <person name="Wang J."/>
            <person name="Du Y."/>
            <person name="Li S."/>
        </authorList>
    </citation>
    <scope>NUCLEOTIDE SEQUENCE [LARGE SCALE GENOMIC DNA]</scope>
    <source>
        <strain evidence="5">cv. 9930</strain>
    </source>
</reference>
<dbReference type="OMA" id="KWPKQIT"/>
<dbReference type="Pfam" id="PF13041">
    <property type="entry name" value="PPR_2"/>
    <property type="match status" value="3"/>
</dbReference>
<evidence type="ECO:0008006" key="6">
    <source>
        <dbReference type="Google" id="ProtNLM"/>
    </source>
</evidence>
<dbReference type="InterPro" id="IPR002885">
    <property type="entry name" value="PPR_rpt"/>
</dbReference>
<dbReference type="Pfam" id="PF01535">
    <property type="entry name" value="PPR"/>
    <property type="match status" value="3"/>
</dbReference>
<comment type="similarity">
    <text evidence="1">Belongs to the PPR family. P subfamily.</text>
</comment>
<keyword evidence="2" id="KW-0677">Repeat</keyword>
<reference evidence="4 5" key="3">
    <citation type="journal article" date="2010" name="BMC Genomics">
        <title>Transcriptome sequencing and comparative analysis of cucumber flowers with different sex types.</title>
        <authorList>
            <person name="Guo S."/>
            <person name="Zheng Y."/>
            <person name="Joung J.G."/>
            <person name="Liu S."/>
            <person name="Zhang Z."/>
            <person name="Crasta O.R."/>
            <person name="Sobral B.W."/>
            <person name="Xu Y."/>
            <person name="Huang S."/>
            <person name="Fei Z."/>
        </authorList>
    </citation>
    <scope>NUCLEOTIDE SEQUENCE [LARGE SCALE GENOMIC DNA]</scope>
    <source>
        <strain evidence="5">cv. 9930</strain>
    </source>
</reference>
<evidence type="ECO:0000256" key="3">
    <source>
        <dbReference type="PROSITE-ProRule" id="PRU00708"/>
    </source>
</evidence>
<feature type="repeat" description="PPR" evidence="3">
    <location>
        <begin position="402"/>
        <end position="436"/>
    </location>
</feature>
<dbReference type="PANTHER" id="PTHR47447">
    <property type="entry name" value="OS03G0856100 PROTEIN"/>
    <property type="match status" value="1"/>
</dbReference>
<evidence type="ECO:0000256" key="2">
    <source>
        <dbReference type="ARBA" id="ARBA00022737"/>
    </source>
</evidence>
<dbReference type="FunFam" id="1.25.40.10:FF:000558">
    <property type="entry name" value="Pentatricopeptide repeat-containing protein At5g39710"/>
    <property type="match status" value="1"/>
</dbReference>
<dbReference type="InterPro" id="IPR011990">
    <property type="entry name" value="TPR-like_helical_dom_sf"/>
</dbReference>
<organism evidence="4 5">
    <name type="scientific">Cucumis sativus</name>
    <name type="common">Cucumber</name>
    <dbReference type="NCBI Taxonomy" id="3659"/>
    <lineage>
        <taxon>Eukaryota</taxon>
        <taxon>Viridiplantae</taxon>
        <taxon>Streptophyta</taxon>
        <taxon>Embryophyta</taxon>
        <taxon>Tracheophyta</taxon>
        <taxon>Spermatophyta</taxon>
        <taxon>Magnoliopsida</taxon>
        <taxon>eudicotyledons</taxon>
        <taxon>Gunneridae</taxon>
        <taxon>Pentapetalae</taxon>
        <taxon>rosids</taxon>
        <taxon>fabids</taxon>
        <taxon>Cucurbitales</taxon>
        <taxon>Cucurbitaceae</taxon>
        <taxon>Benincaseae</taxon>
        <taxon>Cucumis</taxon>
    </lineage>
</organism>
<sequence length="608" mass="69574">MSSSVHFTPSFFNLSSPFIRPLSFFRPSPPPVLRRAAPPLVVSRPPCSFSRAIIRQKHPASLFPSSRRWSAVFRQLGAAFISWFRRKLEFWVQSEVRQSDSLNKRRTMGSKAMFKWAKTVTPTHVQQLIQAERDIKKALIIFDSATAEYANGFKHDLNTFSLMISKLISANQFRLAETLLDRMKEEKIDVTEDILLSICRAYGRIHKPLDSIRVFHKMQDFHCKPTEKSYISVLAILVEENQLKSAFRFYRDMRKMGIPPTVTSLNVLIKAFCKNSGTMDKAMHLFRTMSNHGCEPDSYTYGTLINGLCRFRSIVEAKELLQEMETKGCSPSVVTYTSIIHGLCQLNNVDEAMRLLEDMKDKNIEPNVFTYSSLMDGFCKTGHSSRARDILELMIQKRLRPNMISYSTLLNGLCNEGKINEALEIFDRMKLQGFKPDAGLYGKIVNCLCDVSRFQEAANFLDEMVLCGIKPNRITWSLHVRTHNRVIHGLCTINNSNRAFQLYLSVLTRGISITVDTFNSLLKCFCNKKDLPKTSRILDEMVINGCIPQGEMWSTMWEAKQNISIPFEMIRLVPFISLYLDIFVALQVAFGVKPRGLPLAFTMHGTYH</sequence>
<gene>
    <name evidence="4" type="ORF">Csa_1G075590</name>
</gene>
<feature type="repeat" description="PPR" evidence="3">
    <location>
        <begin position="261"/>
        <end position="296"/>
    </location>
</feature>
<reference evidence="4 5" key="2">
    <citation type="journal article" date="2009" name="PLoS ONE">
        <title>An integrated genetic and cytogenetic map of the cucumber genome.</title>
        <authorList>
            <person name="Ren Y."/>
            <person name="Zhang Z."/>
            <person name="Liu J."/>
            <person name="Staub J.E."/>
            <person name="Han Y."/>
            <person name="Cheng Z."/>
            <person name="Li X."/>
            <person name="Lu J."/>
            <person name="Miao H."/>
            <person name="Kang H."/>
            <person name="Xie B."/>
            <person name="Gu X."/>
            <person name="Wang X."/>
            <person name="Du Y."/>
            <person name="Jin W."/>
            <person name="Huang S."/>
        </authorList>
    </citation>
    <scope>NUCLEOTIDE SEQUENCE [LARGE SCALE GENOMIC DNA]</scope>
    <source>
        <strain evidence="5">cv. 9930</strain>
    </source>
</reference>
<evidence type="ECO:0000313" key="5">
    <source>
        <dbReference type="Proteomes" id="UP000029981"/>
    </source>
</evidence>
<feature type="repeat" description="PPR" evidence="3">
    <location>
        <begin position="156"/>
        <end position="190"/>
    </location>
</feature>
<evidence type="ECO:0000313" key="4">
    <source>
        <dbReference type="EMBL" id="KGN64705.1"/>
    </source>
</evidence>
<protein>
    <recommendedName>
        <fullName evidence="6">Pentacotripeptide-repeat region of PRORP domain-containing protein</fullName>
    </recommendedName>
</protein>
<proteinExistence type="inferred from homology"/>
<keyword evidence="5" id="KW-1185">Reference proteome</keyword>
<dbReference type="GO" id="GO:0003729">
    <property type="term" value="F:mRNA binding"/>
    <property type="evidence" value="ECO:0000318"/>
    <property type="project" value="GO_Central"/>
</dbReference>
<dbReference type="AlphaFoldDB" id="A0A0A0LRZ4"/>
<dbReference type="PROSITE" id="PS51375">
    <property type="entry name" value="PPR"/>
    <property type="match status" value="9"/>
</dbReference>
<dbReference type="Proteomes" id="UP000029981">
    <property type="component" value="Chromosome 1"/>
</dbReference>
<name>A0A0A0LRZ4_CUCSA</name>
<feature type="repeat" description="PPR" evidence="3">
    <location>
        <begin position="226"/>
        <end position="260"/>
    </location>
</feature>
<evidence type="ECO:0000256" key="1">
    <source>
        <dbReference type="ARBA" id="ARBA00007626"/>
    </source>
</evidence>
<dbReference type="Gene3D" id="1.25.40.10">
    <property type="entry name" value="Tetratricopeptide repeat domain"/>
    <property type="match status" value="4"/>
</dbReference>
<feature type="repeat" description="PPR" evidence="3">
    <location>
        <begin position="437"/>
        <end position="471"/>
    </location>
</feature>
<reference evidence="4 5" key="4">
    <citation type="journal article" date="2011" name="BMC Genomics">
        <title>RNA-Seq improves annotation of protein-coding genes in the cucumber genome.</title>
        <authorList>
            <person name="Li Z."/>
            <person name="Zhang Z."/>
            <person name="Yan P."/>
            <person name="Huang S."/>
            <person name="Fei Z."/>
            <person name="Lin K."/>
        </authorList>
    </citation>
    <scope>NUCLEOTIDE SEQUENCE [LARGE SCALE GENOMIC DNA]</scope>
    <source>
        <strain evidence="5">cv. 9930</strain>
    </source>
</reference>
<feature type="repeat" description="PPR" evidence="3">
    <location>
        <begin position="367"/>
        <end position="401"/>
    </location>
</feature>
<feature type="repeat" description="PPR" evidence="3">
    <location>
        <begin position="297"/>
        <end position="331"/>
    </location>
</feature>